<accession>A0A085MIC3</accession>
<evidence type="ECO:0000313" key="2">
    <source>
        <dbReference type="EMBL" id="KFD70074.1"/>
    </source>
</evidence>
<dbReference type="EMBL" id="KL363191">
    <property type="protein sequence ID" value="KFD56969.1"/>
    <property type="molecule type" value="Genomic_DNA"/>
</dbReference>
<keyword evidence="3" id="KW-1185">Reference proteome</keyword>
<gene>
    <name evidence="1" type="ORF">M513_02226</name>
    <name evidence="2" type="ORF">M514_02226</name>
</gene>
<sequence length="94" mass="10711">MIGKEKEPIRLPLLGTARMFNAQVHVKSLRNLHFITRNDTVPFDKKSRAVVELEMYKHGLAVIIFYKFKVNHGAAKATRNFHAALGQVPLVNEQ</sequence>
<evidence type="ECO:0000313" key="3">
    <source>
        <dbReference type="Proteomes" id="UP000030764"/>
    </source>
</evidence>
<protein>
    <submittedName>
        <fullName evidence="1">Uncharacterized protein</fullName>
    </submittedName>
</protein>
<name>A0A085MIC3_9BILA</name>
<reference evidence="1 3" key="1">
    <citation type="journal article" date="2014" name="Nat. Genet.">
        <title>Genome and transcriptome of the porcine whipworm Trichuris suis.</title>
        <authorList>
            <person name="Jex A.R."/>
            <person name="Nejsum P."/>
            <person name="Schwarz E.M."/>
            <person name="Hu L."/>
            <person name="Young N.D."/>
            <person name="Hall R.S."/>
            <person name="Korhonen P.K."/>
            <person name="Liao S."/>
            <person name="Thamsborg S."/>
            <person name="Xia J."/>
            <person name="Xu P."/>
            <person name="Wang S."/>
            <person name="Scheerlinck J.P."/>
            <person name="Hofmann A."/>
            <person name="Sternberg P.W."/>
            <person name="Wang J."/>
            <person name="Gasser R.B."/>
        </authorList>
    </citation>
    <scope>NUCLEOTIDE SEQUENCE [LARGE SCALE GENOMIC DNA]</scope>
    <source>
        <strain evidence="2">DCEP-RM93F</strain>
        <strain evidence="1">DCEP-RM93M</strain>
    </source>
</reference>
<dbReference type="EMBL" id="KL367490">
    <property type="protein sequence ID" value="KFD70074.1"/>
    <property type="molecule type" value="Genomic_DNA"/>
</dbReference>
<dbReference type="Proteomes" id="UP000030758">
    <property type="component" value="Unassembled WGS sequence"/>
</dbReference>
<proteinExistence type="predicted"/>
<dbReference type="AlphaFoldDB" id="A0A085MIC3"/>
<dbReference type="Proteomes" id="UP000030764">
    <property type="component" value="Unassembled WGS sequence"/>
</dbReference>
<evidence type="ECO:0000313" key="1">
    <source>
        <dbReference type="EMBL" id="KFD56969.1"/>
    </source>
</evidence>
<organism evidence="1 3">
    <name type="scientific">Trichuris suis</name>
    <name type="common">pig whipworm</name>
    <dbReference type="NCBI Taxonomy" id="68888"/>
    <lineage>
        <taxon>Eukaryota</taxon>
        <taxon>Metazoa</taxon>
        <taxon>Ecdysozoa</taxon>
        <taxon>Nematoda</taxon>
        <taxon>Enoplea</taxon>
        <taxon>Dorylaimia</taxon>
        <taxon>Trichinellida</taxon>
        <taxon>Trichuridae</taxon>
        <taxon>Trichuris</taxon>
    </lineage>
</organism>